<keyword evidence="2" id="KW-1185">Reference proteome</keyword>
<dbReference type="RefSeq" id="WP_187435449.1">
    <property type="nucleotide sequence ID" value="NZ_VSSR01000086.1"/>
</dbReference>
<comment type="caution">
    <text evidence="1">The sequence shown here is derived from an EMBL/GenBank/DDBJ whole genome shotgun (WGS) entry which is preliminary data.</text>
</comment>
<dbReference type="Proteomes" id="UP000324853">
    <property type="component" value="Unassembled WGS sequence"/>
</dbReference>
<accession>A0A5S4VZ31</accession>
<reference evidence="1 2" key="1">
    <citation type="submission" date="2019-08" db="EMBL/GenBank/DDBJ databases">
        <title>Bradyrhizobium hipponensis sp. nov., a rhizobium isolated from a Lupinus angustifolius root nodule in Tunisia.</title>
        <authorList>
            <person name="Off K."/>
            <person name="Rejili M."/>
            <person name="Mars M."/>
            <person name="Brachmann A."/>
            <person name="Marin M."/>
        </authorList>
    </citation>
    <scope>NUCLEOTIDE SEQUENCE [LARGE SCALE GENOMIC DNA]</scope>
    <source>
        <strain evidence="1 2">CTAW11</strain>
    </source>
</reference>
<name>A0A5S4VZ31_9BRAD</name>
<organism evidence="1 2">
    <name type="scientific">Bradyrhizobium cytisi</name>
    <dbReference type="NCBI Taxonomy" id="515489"/>
    <lineage>
        <taxon>Bacteria</taxon>
        <taxon>Pseudomonadati</taxon>
        <taxon>Pseudomonadota</taxon>
        <taxon>Alphaproteobacteria</taxon>
        <taxon>Hyphomicrobiales</taxon>
        <taxon>Nitrobacteraceae</taxon>
        <taxon>Bradyrhizobium</taxon>
    </lineage>
</organism>
<protein>
    <submittedName>
        <fullName evidence="1">Uncharacterized protein</fullName>
    </submittedName>
</protein>
<evidence type="ECO:0000313" key="1">
    <source>
        <dbReference type="EMBL" id="TYL72331.1"/>
    </source>
</evidence>
<gene>
    <name evidence="1" type="ORF">FXB38_38650</name>
</gene>
<proteinExistence type="predicted"/>
<dbReference type="AlphaFoldDB" id="A0A5S4VZ31"/>
<sequence>MTIHDLKLLQQIVQRPDAPKLAVRAFGPKLPIPIRMAPSFYKSSIGKRGHDHVVDLLSIRRASAELAGACLINPRRMT</sequence>
<evidence type="ECO:0000313" key="2">
    <source>
        <dbReference type="Proteomes" id="UP000324853"/>
    </source>
</evidence>
<dbReference type="EMBL" id="VSSR01000086">
    <property type="protein sequence ID" value="TYL72331.1"/>
    <property type="molecule type" value="Genomic_DNA"/>
</dbReference>